<dbReference type="Proteomes" id="UP000239209">
    <property type="component" value="Unassembled WGS sequence"/>
</dbReference>
<dbReference type="PRINTS" id="PR00081">
    <property type="entry name" value="GDHRDH"/>
</dbReference>
<keyword evidence="3" id="KW-1185">Reference proteome</keyword>
<sequence length="275" mass="29801">MPKTIIITGAGSGLGAASARLLAGQGHEVVLVGRSAGNVRAVADGLGCAWHTADFTRLDEVRALAATLDARYPRIDALANNAGALRRERTETVDGFEETLQVNYLAPFLLTHLLLGKLTESRATVVQTSSNAAKLNGRVDLDDFGNTVRYTPTRAYGTAKLQLILFTRELHTRFHDRGLTAAAFHPGGVRSNFAQDTTSPVRYVFGSPLLRRLILRPADVAAHQLARFVTTEPGSGWEAGAYHENGKVRRSHAQAADPVLAARLWERTEEVLGLR</sequence>
<protein>
    <submittedName>
        <fullName evidence="2">Short-subunit dehydrogenase</fullName>
    </submittedName>
</protein>
<evidence type="ECO:0000313" key="2">
    <source>
        <dbReference type="EMBL" id="PRY25842.1"/>
    </source>
</evidence>
<name>A0A2T0RXI5_9ACTN</name>
<reference evidence="2 3" key="1">
    <citation type="submission" date="2018-03" db="EMBL/GenBank/DDBJ databases">
        <title>Genomic Encyclopedia of Archaeal and Bacterial Type Strains, Phase II (KMG-II): from individual species to whole genera.</title>
        <authorList>
            <person name="Goeker M."/>
        </authorList>
    </citation>
    <scope>NUCLEOTIDE SEQUENCE [LARGE SCALE GENOMIC DNA]</scope>
    <source>
        <strain evidence="2 3">DSM 45348</strain>
    </source>
</reference>
<dbReference type="Pfam" id="PF00106">
    <property type="entry name" value="adh_short"/>
    <property type="match status" value="1"/>
</dbReference>
<dbReference type="PANTHER" id="PTHR43157">
    <property type="entry name" value="PHOSPHATIDYLINOSITOL-GLYCAN BIOSYNTHESIS CLASS F PROTEIN-RELATED"/>
    <property type="match status" value="1"/>
</dbReference>
<dbReference type="SUPFAM" id="SSF51735">
    <property type="entry name" value="NAD(P)-binding Rossmann-fold domains"/>
    <property type="match status" value="1"/>
</dbReference>
<dbReference type="AlphaFoldDB" id="A0A2T0RXI5"/>
<keyword evidence="1" id="KW-0560">Oxidoreductase</keyword>
<dbReference type="PANTHER" id="PTHR43157:SF31">
    <property type="entry name" value="PHOSPHATIDYLINOSITOL-GLYCAN BIOSYNTHESIS CLASS F PROTEIN"/>
    <property type="match status" value="1"/>
</dbReference>
<accession>A0A2T0RXI5</accession>
<dbReference type="OrthoDB" id="4577644at2"/>
<dbReference type="InterPro" id="IPR002347">
    <property type="entry name" value="SDR_fam"/>
</dbReference>
<dbReference type="GO" id="GO:0016491">
    <property type="term" value="F:oxidoreductase activity"/>
    <property type="evidence" value="ECO:0007669"/>
    <property type="project" value="UniProtKB-KW"/>
</dbReference>
<dbReference type="RefSeq" id="WP_106129021.1">
    <property type="nucleotide sequence ID" value="NZ_PVZG01000012.1"/>
</dbReference>
<comment type="caution">
    <text evidence="2">The sequence shown here is derived from an EMBL/GenBank/DDBJ whole genome shotgun (WGS) entry which is preliminary data.</text>
</comment>
<gene>
    <name evidence="2" type="ORF">CLV70_112208</name>
</gene>
<organism evidence="2 3">
    <name type="scientific">Pseudosporangium ferrugineum</name>
    <dbReference type="NCBI Taxonomy" id="439699"/>
    <lineage>
        <taxon>Bacteria</taxon>
        <taxon>Bacillati</taxon>
        <taxon>Actinomycetota</taxon>
        <taxon>Actinomycetes</taxon>
        <taxon>Micromonosporales</taxon>
        <taxon>Micromonosporaceae</taxon>
        <taxon>Pseudosporangium</taxon>
    </lineage>
</organism>
<proteinExistence type="predicted"/>
<evidence type="ECO:0000313" key="3">
    <source>
        <dbReference type="Proteomes" id="UP000239209"/>
    </source>
</evidence>
<dbReference type="Gene3D" id="3.40.50.720">
    <property type="entry name" value="NAD(P)-binding Rossmann-like Domain"/>
    <property type="match status" value="1"/>
</dbReference>
<dbReference type="InterPro" id="IPR036291">
    <property type="entry name" value="NAD(P)-bd_dom_sf"/>
</dbReference>
<evidence type="ECO:0000256" key="1">
    <source>
        <dbReference type="ARBA" id="ARBA00023002"/>
    </source>
</evidence>
<dbReference type="EMBL" id="PVZG01000012">
    <property type="protein sequence ID" value="PRY25842.1"/>
    <property type="molecule type" value="Genomic_DNA"/>
</dbReference>